<proteinExistence type="predicted"/>
<protein>
    <submittedName>
        <fullName evidence="13">Immunoglobulin superfamily, member 10</fullName>
    </submittedName>
</protein>
<dbReference type="PANTHER" id="PTHR45842">
    <property type="entry name" value="SYNAPTIC ADHESION-LIKE MOLECULE SALM"/>
    <property type="match status" value="1"/>
</dbReference>
<dbReference type="CDD" id="cd00096">
    <property type="entry name" value="Ig"/>
    <property type="match status" value="2"/>
</dbReference>
<sequence>MINGNLSLSKMEKKQTSFFKMCGPTAESCLLWRFMVLLCVLANITHRSSGCPKSCVCYAPSEVHCTFRYLSEIPRDIQPAVERINLGYNSLSTLEVNSLSGLKNLELLMLHSNIIKTVEDGSFHDLTSLQVLKMSYNRIEKLNKDTFRGLDNVVRLHIDHNHITFIHPESFYGLKMLQLINLEGNLLQQLHPDTFISLRFSQILKWSSLKTIYLSDNALTTLPATIFSGCNKIENLFLSGNPWSCDCRMGWLEQWLEKHPGVLKCKRDRKFLKEQCPICEFPINLRGSSIAHLQRDSYTCSRPWIHPHLKQNNFTLDDGGYTSVSPKDFVEPIGMLEMNITDHFHNYAWIACVVQRPTVMENLTANFGPNGKDLTALSAIISTSLVCNIDYDNIHQIWNILAMYSESPMRLEREVLLSMQPGTVYTYKQVASTEDDIFTEIKAKIKANHEWLMQSTVLLQLDRITTTFPNLTIKYLSNVQIDVDSSKDIGDRYGWAMIRTDNQTKTEYSVLAGGVIELNCQTFGDPKPNIEWILPDGSRLRAPYNSEDQRILVAYDGRLTFKSVEISDTGVYHCITTNFLDADVLAFRVTVLPWNIEEQEINGIRISQTLGQNLRLDCASASSPEASVQWILPDHTILDKSYGNRKLYRNGTLVIHGLTSRDKGFYRCLVGNFLGADLLASHITVHGDMSNSTELKESGDHVVQIIKDSQKLGSRYRSHRVSEESRSITSGRPYTWLQSRFHKVPTGRKGNRRNSGRVFNKKYQKEDATFIDMSQIKRANKKTISLEVSKTPSDDNDATSGDGISEDEFIVMTTSQTLEHSTIKIKDAKIPETYKTGNSGFIEVKHDSTSNMLKANEKTNLVTTTSHSHTQTPATPIIATYTLSDYGTQRDETTLNTTKSAYILIHSDGKKKYEKTTNRPSEAAEHLFSGDSEEVTTGTPPLYNFQGPNVTYLEPKSQAIFTAVTTTKEDQEKITFQTTQRIKSELLPGSTIISKHQIQIVPSKKMRSGKKGNFHGRRRIIRPSKITDMQSLLNRFKNLSINKEENLTFSHTVDKITVCGDGKRVTSRVSTDKCKTSVDQSLVNHTARFHMSSSFLRVTEKPVITTRLSGSEKIYAVTDSQMSATIVPTISEDSSDSKGYFNSVEKELTFTTTSTMTVSSKITQEKIQWHRQFGNKGEMKETLNKHQASNSFTLSTNKEQRASASTEEPYKATTTVPTTELKRTLMIVSPPMTRENDNIPETSFEDSSGAFSFIETNFSDNVITPSTKAEFFTFTAFRELSTTTQSMGVSQTLATPPTVGPKLKQDTVQNKSSGSLTGLWRKQKPGYHRRGSRRRRPIKKTTTKSPVISVTKIADTPATTKSTTTASQTKHSGAILRPLYTPLEEPERSPSPDSTGSGEEWRDSNMFSTTSFPEVITLTTKPTTASDKPQSRTVTSGTMTSLTSYTFTPFPHGSSTVNLNTFDHSTRYDTSSLRDYSITFKPRINGGKAASFTVLSNSDAFLPCEATGNPEPIISWNRFSSTTGNMLTIKGKLGKFEVLKNGTLFIQKANIRDQGQYICFAQNEYGSDKLVVTLSVVAYPTRILEKKMRDIKVLAGKTVHLECRTEGRPVPIVSWILPNHTEVKGSITEPGRVTVTKMGTLTIQDVSGLDSGHYKCIASNPAGTDTATVRLQVVATPPAILEEKQQLVRADIGQNLFLACSTYGDPRPTTHWVLHDGTIVQPLTYSHTKVSVFGNGTLYLRDIQITESGKYECIATSSTGSERRVVTLSVKRTETAPQITETSQQRTDVIYGGRLHLNCSAVGDPKPQIIWRLPSKALVDQSHRMGSRIKVLENGTLTIESVNEKDAGDFLCVARNKVGDDVQLLRVSVSMKPARIEPNVFSRRQVPYGNDLKVDCVAAGVPMPVISWGLPDGTLVNSALQADGTEDDQFKRYTLFNNGTLYLNEVGSDEEGDYTCYAENKLGKDKMHVHISVVTAVPHIQHPNLSYAKVKPGGNVRFDCKAIGEPKPKVFWMLPSKDMIAASNERYLVHANGSLDIRNVKLADAGEYVCMARNAAGEENKVYKLDIDGNPPIINGFNQNRTVMKDTAVKYTRKLIDCKAEGYPVPKITWIMPDNIFITAPYYGSRINVHSNGTLEIRNVRPSDSAEFICMAQNDGGEAVMLVQLEVTDKLRRPIFNNPFNERVVTRVGRTAVLNCSADGQPIPEITWTLPNRTRLSGTPGFKGSRYHLGTDGTFVIYNSSIEDTGKYRCAAKNKVGYIEKLVIFEVIQKPYILTRPKGIIQGISGQSLFLHCLTDGIQPRISWTTPGGFVLARPQASGRFHLMDNGTLVVHETIIHDRGNYVCRAKNDAGEAVLSVPVVIVAYPPQITNGPPPTVRGVAGVPVHLKCVANGVPTPQITWELPDRSILSTGKERPLDSEVLHAQGTLIIRKPTGVHSGAYKCIAFNYLGRDTRATYMTVI</sequence>
<feature type="region of interest" description="Disordered" evidence="11">
    <location>
        <begin position="1193"/>
        <end position="1216"/>
    </location>
</feature>
<dbReference type="InterPro" id="IPR000483">
    <property type="entry name" value="Cys-rich_flank_reg_C"/>
</dbReference>
<dbReference type="Gene3D" id="3.80.10.10">
    <property type="entry name" value="Ribonuclease Inhibitor"/>
    <property type="match status" value="2"/>
</dbReference>
<dbReference type="InterPro" id="IPR013783">
    <property type="entry name" value="Ig-like_fold"/>
</dbReference>
<evidence type="ECO:0000256" key="7">
    <source>
        <dbReference type="ARBA" id="ARBA00023136"/>
    </source>
</evidence>
<evidence type="ECO:0000256" key="9">
    <source>
        <dbReference type="ARBA" id="ARBA00023180"/>
    </source>
</evidence>
<keyword evidence="14" id="KW-1185">Reference proteome</keyword>
<evidence type="ECO:0000313" key="13">
    <source>
        <dbReference type="Ensembl" id="ENSCCRP00010068930.1"/>
    </source>
</evidence>
<comment type="subcellular location">
    <subcellularLocation>
        <location evidence="1">Membrane</location>
        <topology evidence="1">Single-pass membrane protein</topology>
    </subcellularLocation>
</comment>
<evidence type="ECO:0000256" key="1">
    <source>
        <dbReference type="ARBA" id="ARBA00004167"/>
    </source>
</evidence>
<feature type="domain" description="Ig-like" evidence="12">
    <location>
        <begin position="1878"/>
        <end position="1972"/>
    </location>
</feature>
<evidence type="ECO:0000256" key="11">
    <source>
        <dbReference type="SAM" id="MobiDB-lite"/>
    </source>
</evidence>
<evidence type="ECO:0000256" key="4">
    <source>
        <dbReference type="ARBA" id="ARBA00022729"/>
    </source>
</evidence>
<feature type="domain" description="Ig-like" evidence="12">
    <location>
        <begin position="1580"/>
        <end position="1670"/>
    </location>
</feature>
<evidence type="ECO:0000256" key="10">
    <source>
        <dbReference type="ARBA" id="ARBA00023319"/>
    </source>
</evidence>
<keyword evidence="10" id="KW-0393">Immunoglobulin domain</keyword>
<name>A0A8C1LYY2_CYPCA</name>
<dbReference type="Proteomes" id="UP000694427">
    <property type="component" value="Unplaced"/>
</dbReference>
<feature type="compositionally biased region" description="Basic and acidic residues" evidence="11">
    <location>
        <begin position="914"/>
        <end position="925"/>
    </location>
</feature>
<evidence type="ECO:0000259" key="12">
    <source>
        <dbReference type="PROSITE" id="PS50835"/>
    </source>
</evidence>
<keyword evidence="8" id="KW-1015">Disulfide bond</keyword>
<dbReference type="Pfam" id="PF07679">
    <property type="entry name" value="I-set"/>
    <property type="match status" value="7"/>
</dbReference>
<keyword evidence="2" id="KW-0433">Leucine-rich repeat</keyword>
<feature type="domain" description="Ig-like" evidence="12">
    <location>
        <begin position="1777"/>
        <end position="1870"/>
    </location>
</feature>
<dbReference type="SMART" id="SM00082">
    <property type="entry name" value="LRRCT"/>
    <property type="match status" value="1"/>
</dbReference>
<feature type="domain" description="Ig-like" evidence="12">
    <location>
        <begin position="2071"/>
        <end position="2168"/>
    </location>
</feature>
<evidence type="ECO:0000256" key="2">
    <source>
        <dbReference type="ARBA" id="ARBA00022614"/>
    </source>
</evidence>
<feature type="domain" description="Ig-like" evidence="12">
    <location>
        <begin position="593"/>
        <end position="686"/>
    </location>
</feature>
<feature type="domain" description="Ig-like" evidence="12">
    <location>
        <begin position="2271"/>
        <end position="2356"/>
    </location>
</feature>
<dbReference type="SMART" id="SM00409">
    <property type="entry name" value="IG"/>
    <property type="match status" value="12"/>
</dbReference>
<feature type="domain" description="Ig-like" evidence="12">
    <location>
        <begin position="1482"/>
        <end position="1575"/>
    </location>
</feature>
<dbReference type="InterPro" id="IPR036179">
    <property type="entry name" value="Ig-like_dom_sf"/>
</dbReference>
<evidence type="ECO:0000313" key="14">
    <source>
        <dbReference type="Proteomes" id="UP000694427"/>
    </source>
</evidence>
<dbReference type="FunFam" id="2.60.40.10:FF:000076">
    <property type="entry name" value="Leucine-rich repeat and Ig domain-containing 4"/>
    <property type="match status" value="3"/>
</dbReference>
<keyword evidence="7" id="KW-0472">Membrane</keyword>
<dbReference type="SMART" id="SM00406">
    <property type="entry name" value="IGv"/>
    <property type="match status" value="5"/>
</dbReference>
<dbReference type="FunFam" id="3.80.10.10:FF:001662">
    <property type="entry name" value="Immunoglobulin superfamily, member 10"/>
    <property type="match status" value="1"/>
</dbReference>
<dbReference type="FunFam" id="2.60.40.10:FF:000621">
    <property type="entry name" value="Immunoglobulin superfamily member 10"/>
    <property type="match status" value="1"/>
</dbReference>
<dbReference type="FunFam" id="3.80.10.10:FF:000103">
    <property type="entry name" value="Immunoglobulin superfamily member 10"/>
    <property type="match status" value="1"/>
</dbReference>
<feature type="domain" description="Ig-like" evidence="12">
    <location>
        <begin position="1983"/>
        <end position="2068"/>
    </location>
</feature>
<dbReference type="PROSITE" id="PS50835">
    <property type="entry name" value="IG_LIKE"/>
    <property type="match status" value="12"/>
</dbReference>
<dbReference type="InterPro" id="IPR013098">
    <property type="entry name" value="Ig_I-set"/>
</dbReference>
<dbReference type="PANTHER" id="PTHR45842:SF2">
    <property type="entry name" value="IMMUNOGLOBULIN SUPERFAMILY MEMBER 10"/>
    <property type="match status" value="1"/>
</dbReference>
<dbReference type="InterPro" id="IPR032675">
    <property type="entry name" value="LRR_dom_sf"/>
</dbReference>
<dbReference type="InterPro" id="IPR003598">
    <property type="entry name" value="Ig_sub2"/>
</dbReference>
<dbReference type="SMART" id="SM00408">
    <property type="entry name" value="IGc2"/>
    <property type="match status" value="12"/>
</dbReference>
<evidence type="ECO:0000256" key="8">
    <source>
        <dbReference type="ARBA" id="ARBA00023157"/>
    </source>
</evidence>
<dbReference type="SUPFAM" id="SSF52058">
    <property type="entry name" value="L domain-like"/>
    <property type="match status" value="1"/>
</dbReference>
<feature type="compositionally biased region" description="Polar residues" evidence="11">
    <location>
        <begin position="1405"/>
        <end position="1437"/>
    </location>
</feature>
<dbReference type="InterPro" id="IPR001611">
    <property type="entry name" value="Leu-rich_rpt"/>
</dbReference>
<evidence type="ECO:0000256" key="5">
    <source>
        <dbReference type="ARBA" id="ARBA00022737"/>
    </source>
</evidence>
<keyword evidence="9" id="KW-0325">Glycoprotein</keyword>
<feature type="compositionally biased region" description="Polar residues" evidence="11">
    <location>
        <begin position="1306"/>
        <end position="1316"/>
    </location>
</feature>
<dbReference type="InterPro" id="IPR007110">
    <property type="entry name" value="Ig-like_dom"/>
</dbReference>
<evidence type="ECO:0000256" key="3">
    <source>
        <dbReference type="ARBA" id="ARBA00022692"/>
    </source>
</evidence>
<dbReference type="Ensembl" id="ENSCCRT00010076152.1">
    <property type="protein sequence ID" value="ENSCCRP00010068930.1"/>
    <property type="gene ID" value="ENSCCRG00010029877.1"/>
</dbReference>
<feature type="domain" description="Ig-like" evidence="12">
    <location>
        <begin position="2174"/>
        <end position="2254"/>
    </location>
</feature>
<keyword evidence="3" id="KW-0812">Transmembrane</keyword>
<keyword evidence="4" id="KW-0732">Signal</keyword>
<dbReference type="GO" id="GO:0016020">
    <property type="term" value="C:membrane"/>
    <property type="evidence" value="ECO:0007669"/>
    <property type="project" value="UniProtKB-SubCell"/>
</dbReference>
<reference evidence="13" key="1">
    <citation type="submission" date="2025-08" db="UniProtKB">
        <authorList>
            <consortium name="Ensembl"/>
        </authorList>
    </citation>
    <scope>IDENTIFICATION</scope>
</reference>
<dbReference type="Pfam" id="PF13927">
    <property type="entry name" value="Ig_3"/>
    <property type="match status" value="5"/>
</dbReference>
<feature type="domain" description="Ig-like" evidence="12">
    <location>
        <begin position="1678"/>
        <end position="1769"/>
    </location>
</feature>
<dbReference type="InterPro" id="IPR003599">
    <property type="entry name" value="Ig_sub"/>
</dbReference>
<feature type="compositionally biased region" description="Polar residues" evidence="11">
    <location>
        <begin position="1284"/>
        <end position="1295"/>
    </location>
</feature>
<organism evidence="13 14">
    <name type="scientific">Cyprinus carpio</name>
    <name type="common">Common carp</name>
    <dbReference type="NCBI Taxonomy" id="7962"/>
    <lineage>
        <taxon>Eukaryota</taxon>
        <taxon>Metazoa</taxon>
        <taxon>Chordata</taxon>
        <taxon>Craniata</taxon>
        <taxon>Vertebrata</taxon>
        <taxon>Euteleostomi</taxon>
        <taxon>Actinopterygii</taxon>
        <taxon>Neopterygii</taxon>
        <taxon>Teleostei</taxon>
        <taxon>Ostariophysi</taxon>
        <taxon>Cypriniformes</taxon>
        <taxon>Cyprinidae</taxon>
        <taxon>Cyprininae</taxon>
        <taxon>Cyprinus</taxon>
    </lineage>
</organism>
<feature type="region of interest" description="Disordered" evidence="11">
    <location>
        <begin position="1284"/>
        <end position="1437"/>
    </location>
</feature>
<dbReference type="InterPro" id="IPR003591">
    <property type="entry name" value="Leu-rich_rpt_typical-subtyp"/>
</dbReference>
<gene>
    <name evidence="13" type="primary">igsf10</name>
</gene>
<reference evidence="13" key="2">
    <citation type="submission" date="2025-09" db="UniProtKB">
        <authorList>
            <consortium name="Ensembl"/>
        </authorList>
    </citation>
    <scope>IDENTIFICATION</scope>
</reference>
<dbReference type="SMART" id="SM00369">
    <property type="entry name" value="LRR_TYP"/>
    <property type="match status" value="6"/>
</dbReference>
<keyword evidence="6" id="KW-1133">Transmembrane helix</keyword>
<feature type="domain" description="Ig-like" evidence="12">
    <location>
        <begin position="2366"/>
        <end position="2460"/>
    </location>
</feature>
<feature type="domain" description="Ig-like" evidence="12">
    <location>
        <begin position="469"/>
        <end position="590"/>
    </location>
</feature>
<feature type="compositionally biased region" description="Basic residues" evidence="11">
    <location>
        <begin position="1321"/>
        <end position="1342"/>
    </location>
</feature>
<dbReference type="InterPro" id="IPR013106">
    <property type="entry name" value="Ig_V-set"/>
</dbReference>
<dbReference type="InterPro" id="IPR050467">
    <property type="entry name" value="LRFN"/>
</dbReference>
<evidence type="ECO:0000256" key="6">
    <source>
        <dbReference type="ARBA" id="ARBA00022989"/>
    </source>
</evidence>
<feature type="compositionally biased region" description="Low complexity" evidence="11">
    <location>
        <begin position="1356"/>
        <end position="1370"/>
    </location>
</feature>
<dbReference type="SUPFAM" id="SSF48726">
    <property type="entry name" value="Immunoglobulin"/>
    <property type="match status" value="12"/>
</dbReference>
<dbReference type="Pfam" id="PF13855">
    <property type="entry name" value="LRR_8"/>
    <property type="match status" value="1"/>
</dbReference>
<feature type="region of interest" description="Disordered" evidence="11">
    <location>
        <begin position="914"/>
        <end position="942"/>
    </location>
</feature>
<dbReference type="Gene3D" id="2.60.40.10">
    <property type="entry name" value="Immunoglobulins"/>
    <property type="match status" value="12"/>
</dbReference>
<accession>A0A8C1LYY2</accession>
<keyword evidence="5" id="KW-0677">Repeat</keyword>